<accession>A0A2P2P5X6</accession>
<evidence type="ECO:0000313" key="1">
    <source>
        <dbReference type="EMBL" id="MBX50165.1"/>
    </source>
</evidence>
<reference evidence="1" key="1">
    <citation type="submission" date="2018-02" db="EMBL/GenBank/DDBJ databases">
        <title>Rhizophora mucronata_Transcriptome.</title>
        <authorList>
            <person name="Meera S.P."/>
            <person name="Sreeshan A."/>
            <person name="Augustine A."/>
        </authorList>
    </citation>
    <scope>NUCLEOTIDE SEQUENCE</scope>
    <source>
        <tissue evidence="1">Leaf</tissue>
    </source>
</reference>
<organism evidence="1">
    <name type="scientific">Rhizophora mucronata</name>
    <name type="common">Asiatic mangrove</name>
    <dbReference type="NCBI Taxonomy" id="61149"/>
    <lineage>
        <taxon>Eukaryota</taxon>
        <taxon>Viridiplantae</taxon>
        <taxon>Streptophyta</taxon>
        <taxon>Embryophyta</taxon>
        <taxon>Tracheophyta</taxon>
        <taxon>Spermatophyta</taxon>
        <taxon>Magnoliopsida</taxon>
        <taxon>eudicotyledons</taxon>
        <taxon>Gunneridae</taxon>
        <taxon>Pentapetalae</taxon>
        <taxon>rosids</taxon>
        <taxon>fabids</taxon>
        <taxon>Malpighiales</taxon>
        <taxon>Rhizophoraceae</taxon>
        <taxon>Rhizophora</taxon>
    </lineage>
</organism>
<proteinExistence type="predicted"/>
<name>A0A2P2P5X6_RHIMU</name>
<dbReference type="EMBL" id="GGEC01069681">
    <property type="protein sequence ID" value="MBX50165.1"/>
    <property type="molecule type" value="Transcribed_RNA"/>
</dbReference>
<dbReference type="AlphaFoldDB" id="A0A2P2P5X6"/>
<sequence>MHTTLVPISFFNVSYILQSVNDSRYIGSFSLSSLKWLECI</sequence>
<protein>
    <submittedName>
        <fullName evidence="1">Uncharacterized protein</fullName>
    </submittedName>
</protein>